<evidence type="ECO:0000313" key="1">
    <source>
        <dbReference type="EMBL" id="VDN17376.1"/>
    </source>
</evidence>
<sequence>MPSIHVSSISCSATSQQQQRCHRSDNCKWYSGRSFSGQVSFLLRQLHNQRERFCFPESLALHKKYGPPQLYLLMTYEDQRGTVKDVVANTRKYAACKYAEPLPSYESYEKKCVLCPRYSKNIATLLAEIASCKYSIPYFIQKELSP</sequence>
<gene>
    <name evidence="1" type="ORF">GPUH_LOCUS10386</name>
</gene>
<evidence type="ECO:0000313" key="2">
    <source>
        <dbReference type="Proteomes" id="UP000271098"/>
    </source>
</evidence>
<dbReference type="WBParaSite" id="GPUH_0001039901-mRNA-1">
    <property type="protein sequence ID" value="GPUH_0001039901-mRNA-1"/>
    <property type="gene ID" value="GPUH_0001039901"/>
</dbReference>
<organism evidence="3">
    <name type="scientific">Gongylonema pulchrum</name>
    <dbReference type="NCBI Taxonomy" id="637853"/>
    <lineage>
        <taxon>Eukaryota</taxon>
        <taxon>Metazoa</taxon>
        <taxon>Ecdysozoa</taxon>
        <taxon>Nematoda</taxon>
        <taxon>Chromadorea</taxon>
        <taxon>Rhabditida</taxon>
        <taxon>Spirurina</taxon>
        <taxon>Spiruromorpha</taxon>
        <taxon>Spiruroidea</taxon>
        <taxon>Gongylonematidae</taxon>
        <taxon>Gongylonema</taxon>
    </lineage>
</organism>
<dbReference type="AlphaFoldDB" id="A0A183DNU5"/>
<evidence type="ECO:0000313" key="3">
    <source>
        <dbReference type="WBParaSite" id="GPUH_0001039901-mRNA-1"/>
    </source>
</evidence>
<keyword evidence="2" id="KW-1185">Reference proteome</keyword>
<dbReference type="Proteomes" id="UP000271098">
    <property type="component" value="Unassembled WGS sequence"/>
</dbReference>
<name>A0A183DNU5_9BILA</name>
<dbReference type="EMBL" id="UYRT01077953">
    <property type="protein sequence ID" value="VDN17376.1"/>
    <property type="molecule type" value="Genomic_DNA"/>
</dbReference>
<proteinExistence type="predicted"/>
<reference evidence="3" key="1">
    <citation type="submission" date="2016-06" db="UniProtKB">
        <authorList>
            <consortium name="WormBaseParasite"/>
        </authorList>
    </citation>
    <scope>IDENTIFICATION</scope>
</reference>
<accession>A0A183DNU5</accession>
<reference evidence="1 2" key="2">
    <citation type="submission" date="2018-11" db="EMBL/GenBank/DDBJ databases">
        <authorList>
            <consortium name="Pathogen Informatics"/>
        </authorList>
    </citation>
    <scope>NUCLEOTIDE SEQUENCE [LARGE SCALE GENOMIC DNA]</scope>
</reference>
<protein>
    <submittedName>
        <fullName evidence="3">ADF-H domain-containing protein</fullName>
    </submittedName>
</protein>